<evidence type="ECO:0000313" key="4">
    <source>
        <dbReference type="Proteomes" id="UP001601992"/>
    </source>
</evidence>
<dbReference type="Pfam" id="PF07859">
    <property type="entry name" value="Abhydrolase_3"/>
    <property type="match status" value="1"/>
</dbReference>
<evidence type="ECO:0000256" key="1">
    <source>
        <dbReference type="ARBA" id="ARBA00022801"/>
    </source>
</evidence>
<dbReference type="InterPro" id="IPR029058">
    <property type="entry name" value="AB_hydrolase_fold"/>
</dbReference>
<dbReference type="PANTHER" id="PTHR48081:SF8">
    <property type="entry name" value="ALPHA_BETA HYDROLASE FOLD-3 DOMAIN-CONTAINING PROTEIN-RELATED"/>
    <property type="match status" value="1"/>
</dbReference>
<dbReference type="EMBL" id="JBIAQY010000004">
    <property type="protein sequence ID" value="MFF3568673.1"/>
    <property type="molecule type" value="Genomic_DNA"/>
</dbReference>
<dbReference type="GO" id="GO:0016787">
    <property type="term" value="F:hydrolase activity"/>
    <property type="evidence" value="ECO:0007669"/>
    <property type="project" value="UniProtKB-KW"/>
</dbReference>
<dbReference type="Gene3D" id="3.40.50.1820">
    <property type="entry name" value="alpha/beta hydrolase"/>
    <property type="match status" value="1"/>
</dbReference>
<keyword evidence="1 3" id="KW-0378">Hydrolase</keyword>
<name>A0ABW6RZ78_9NOCA</name>
<protein>
    <submittedName>
        <fullName evidence="3">Alpha/beta hydrolase</fullName>
    </submittedName>
</protein>
<organism evidence="3 4">
    <name type="scientific">Nocardia jiangxiensis</name>
    <dbReference type="NCBI Taxonomy" id="282685"/>
    <lineage>
        <taxon>Bacteria</taxon>
        <taxon>Bacillati</taxon>
        <taxon>Actinomycetota</taxon>
        <taxon>Actinomycetes</taxon>
        <taxon>Mycobacteriales</taxon>
        <taxon>Nocardiaceae</taxon>
        <taxon>Nocardia</taxon>
    </lineage>
</organism>
<dbReference type="RefSeq" id="WP_040822877.1">
    <property type="nucleotide sequence ID" value="NZ_JBIAQY010000004.1"/>
</dbReference>
<reference evidence="3 4" key="1">
    <citation type="submission" date="2024-10" db="EMBL/GenBank/DDBJ databases">
        <title>The Natural Products Discovery Center: Release of the First 8490 Sequenced Strains for Exploring Actinobacteria Biosynthetic Diversity.</title>
        <authorList>
            <person name="Kalkreuter E."/>
            <person name="Kautsar S.A."/>
            <person name="Yang D."/>
            <person name="Bader C.D."/>
            <person name="Teijaro C.N."/>
            <person name="Fluegel L."/>
            <person name="Davis C.M."/>
            <person name="Simpson J.R."/>
            <person name="Lauterbach L."/>
            <person name="Steele A.D."/>
            <person name="Gui C."/>
            <person name="Meng S."/>
            <person name="Li G."/>
            <person name="Viehrig K."/>
            <person name="Ye F."/>
            <person name="Su P."/>
            <person name="Kiefer A.F."/>
            <person name="Nichols A."/>
            <person name="Cepeda A.J."/>
            <person name="Yan W."/>
            <person name="Fan B."/>
            <person name="Jiang Y."/>
            <person name="Adhikari A."/>
            <person name="Zheng C.-J."/>
            <person name="Schuster L."/>
            <person name="Cowan T.M."/>
            <person name="Smanski M.J."/>
            <person name="Chevrette M.G."/>
            <person name="De Carvalho L.P.S."/>
            <person name="Shen B."/>
        </authorList>
    </citation>
    <scope>NUCLEOTIDE SEQUENCE [LARGE SCALE GENOMIC DNA]</scope>
    <source>
        <strain evidence="3 4">NPDC002593</strain>
    </source>
</reference>
<dbReference type="Proteomes" id="UP001601992">
    <property type="component" value="Unassembled WGS sequence"/>
</dbReference>
<evidence type="ECO:0000313" key="3">
    <source>
        <dbReference type="EMBL" id="MFF3568673.1"/>
    </source>
</evidence>
<dbReference type="PANTHER" id="PTHR48081">
    <property type="entry name" value="AB HYDROLASE SUPERFAMILY PROTEIN C4A8.06C"/>
    <property type="match status" value="1"/>
</dbReference>
<feature type="domain" description="Alpha/beta hydrolase fold-3" evidence="2">
    <location>
        <begin position="70"/>
        <end position="273"/>
    </location>
</feature>
<dbReference type="InterPro" id="IPR050300">
    <property type="entry name" value="GDXG_lipolytic_enzyme"/>
</dbReference>
<proteinExistence type="predicted"/>
<evidence type="ECO:0000259" key="2">
    <source>
        <dbReference type="Pfam" id="PF07859"/>
    </source>
</evidence>
<comment type="caution">
    <text evidence="3">The sequence shown here is derived from an EMBL/GenBank/DDBJ whole genome shotgun (WGS) entry which is preliminary data.</text>
</comment>
<dbReference type="InterPro" id="IPR013094">
    <property type="entry name" value="AB_hydrolase_3"/>
</dbReference>
<accession>A0ABW6RZ78</accession>
<dbReference type="SUPFAM" id="SSF53474">
    <property type="entry name" value="alpha/beta-Hydrolases"/>
    <property type="match status" value="1"/>
</dbReference>
<sequence>MTTTNFHPDLRLARFLPHSVVGPRRLWLIRRLVRLQPPGRTANAVIEQAGPGVSIRVFRPTTGHGPRPGVLWVHGGGLIMGSAAMDDARCRTFADRLGAIVVSVEYRLAPEYPFPIPLEDCYTGLRWLATHPDVDADRIAIGGDSAGGGLTAALAILARDRGRIHPIMQLLVYPMLDDRSSARTDIDRSRLRMWDQDSNRLGWNSYLGPASVGAVPPLAVPARHEDLTGLPPAWIGVGTHDLFHDEDIAYAERLRAAGVPCALEVVPGAYHGFDHVEAGAEVAKAFFRAQVAALSAAFDGQPDQDDL</sequence>
<gene>
    <name evidence="3" type="ORF">ACFYXQ_12960</name>
</gene>
<keyword evidence="4" id="KW-1185">Reference proteome</keyword>